<feature type="compositionally biased region" description="Basic and acidic residues" evidence="1">
    <location>
        <begin position="103"/>
        <end position="117"/>
    </location>
</feature>
<evidence type="ECO:0000313" key="4">
    <source>
        <dbReference type="Proteomes" id="UP000273044"/>
    </source>
</evidence>
<feature type="region of interest" description="Disordered" evidence="1">
    <location>
        <begin position="103"/>
        <end position="159"/>
    </location>
</feature>
<gene>
    <name evidence="3" type="ORF">NCTC12967_01990</name>
</gene>
<protein>
    <recommendedName>
        <fullName evidence="5">Cellulose synthase</fullName>
    </recommendedName>
</protein>
<evidence type="ECO:0000256" key="2">
    <source>
        <dbReference type="SAM" id="Phobius"/>
    </source>
</evidence>
<evidence type="ECO:0008006" key="5">
    <source>
        <dbReference type="Google" id="ProtNLM"/>
    </source>
</evidence>
<name>A0A448MZV3_9ACTN</name>
<organism evidence="3 4">
    <name type="scientific">Arachnia propionica</name>
    <dbReference type="NCBI Taxonomy" id="1750"/>
    <lineage>
        <taxon>Bacteria</taxon>
        <taxon>Bacillati</taxon>
        <taxon>Actinomycetota</taxon>
        <taxon>Actinomycetes</taxon>
        <taxon>Propionibacteriales</taxon>
        <taxon>Propionibacteriaceae</taxon>
        <taxon>Arachnia</taxon>
    </lineage>
</organism>
<feature type="transmembrane region" description="Helical" evidence="2">
    <location>
        <begin position="78"/>
        <end position="98"/>
    </location>
</feature>
<dbReference type="AlphaFoldDB" id="A0A448MZV3"/>
<keyword evidence="2" id="KW-0472">Membrane</keyword>
<reference evidence="3 4" key="1">
    <citation type="submission" date="2018-12" db="EMBL/GenBank/DDBJ databases">
        <authorList>
            <consortium name="Pathogen Informatics"/>
        </authorList>
    </citation>
    <scope>NUCLEOTIDE SEQUENCE [LARGE SCALE GENOMIC DNA]</scope>
    <source>
        <strain evidence="3 4">NCTC12967</strain>
    </source>
</reference>
<feature type="transmembrane region" description="Helical" evidence="2">
    <location>
        <begin position="35"/>
        <end position="58"/>
    </location>
</feature>
<accession>A0A448MZV3</accession>
<keyword evidence="4" id="KW-1185">Reference proteome</keyword>
<sequence>MLEHMGTSLFVTIAVMTVIVAITAGLFAHGRSPRTLLAGIGFALLPLGLFLTGMSDLLVSGVESLIAWVDRTGWTNTMSWGAGIGVLGILLIAVARFLPGAKPRQDQEDGAPRERPAAQKPKAKPAVTKGGQQTAQAARPAPKPGGAASRKDAGGDEDLDEIEAILKKRGIV</sequence>
<keyword evidence="2" id="KW-0812">Transmembrane</keyword>
<feature type="compositionally biased region" description="Low complexity" evidence="1">
    <location>
        <begin position="135"/>
        <end position="148"/>
    </location>
</feature>
<evidence type="ECO:0000256" key="1">
    <source>
        <dbReference type="SAM" id="MobiDB-lite"/>
    </source>
</evidence>
<evidence type="ECO:0000313" key="3">
    <source>
        <dbReference type="EMBL" id="VEH70685.1"/>
    </source>
</evidence>
<proteinExistence type="predicted"/>
<dbReference type="Proteomes" id="UP000273044">
    <property type="component" value="Chromosome"/>
</dbReference>
<feature type="transmembrane region" description="Helical" evidence="2">
    <location>
        <begin position="6"/>
        <end position="28"/>
    </location>
</feature>
<keyword evidence="2" id="KW-1133">Transmembrane helix</keyword>
<dbReference type="EMBL" id="LR134406">
    <property type="protein sequence ID" value="VEH70685.1"/>
    <property type="molecule type" value="Genomic_DNA"/>
</dbReference>